<comment type="caution">
    <text evidence="1">The sequence shown here is derived from an EMBL/GenBank/DDBJ whole genome shotgun (WGS) entry which is preliminary data.</text>
</comment>
<dbReference type="GO" id="GO:0016787">
    <property type="term" value="F:hydrolase activity"/>
    <property type="evidence" value="ECO:0007669"/>
    <property type="project" value="UniProtKB-KW"/>
</dbReference>
<protein>
    <submittedName>
        <fullName evidence="1">DNA hydrolase</fullName>
    </submittedName>
</protein>
<keyword evidence="1" id="KW-0378">Hydrolase</keyword>
<accession>A0ABW3CDJ1</accession>
<organism evidence="1 2">
    <name type="scientific">Actinomadura adrarensis</name>
    <dbReference type="NCBI Taxonomy" id="1819600"/>
    <lineage>
        <taxon>Bacteria</taxon>
        <taxon>Bacillati</taxon>
        <taxon>Actinomycetota</taxon>
        <taxon>Actinomycetes</taxon>
        <taxon>Streptosporangiales</taxon>
        <taxon>Thermomonosporaceae</taxon>
        <taxon>Actinomadura</taxon>
    </lineage>
</organism>
<name>A0ABW3CDJ1_9ACTN</name>
<dbReference type="EMBL" id="JBHTIR010000761">
    <property type="protein sequence ID" value="MFD0851763.1"/>
    <property type="molecule type" value="Genomic_DNA"/>
</dbReference>
<gene>
    <name evidence="1" type="ORF">ACFQ07_06005</name>
</gene>
<evidence type="ECO:0000313" key="2">
    <source>
        <dbReference type="Proteomes" id="UP001597083"/>
    </source>
</evidence>
<evidence type="ECO:0000313" key="1">
    <source>
        <dbReference type="EMBL" id="MFD0851763.1"/>
    </source>
</evidence>
<reference evidence="2" key="1">
    <citation type="journal article" date="2019" name="Int. J. Syst. Evol. Microbiol.">
        <title>The Global Catalogue of Microorganisms (GCM) 10K type strain sequencing project: providing services to taxonomists for standard genome sequencing and annotation.</title>
        <authorList>
            <consortium name="The Broad Institute Genomics Platform"/>
            <consortium name="The Broad Institute Genome Sequencing Center for Infectious Disease"/>
            <person name="Wu L."/>
            <person name="Ma J."/>
        </authorList>
    </citation>
    <scope>NUCLEOTIDE SEQUENCE [LARGE SCALE GENOMIC DNA]</scope>
    <source>
        <strain evidence="2">JCM 31696</strain>
    </source>
</reference>
<keyword evidence="2" id="KW-1185">Reference proteome</keyword>
<sequence length="49" mass="5553">MSTDDPRHDEERFLAGYDPRDYDPVSVTVDVVALTIRDGALHVLLVRRA</sequence>
<proteinExistence type="predicted"/>
<dbReference type="Proteomes" id="UP001597083">
    <property type="component" value="Unassembled WGS sequence"/>
</dbReference>
<feature type="non-terminal residue" evidence="1">
    <location>
        <position position="49"/>
    </location>
</feature>